<protein>
    <submittedName>
        <fullName evidence="3">Uncharacterized protein</fullName>
    </submittedName>
</protein>
<keyword evidence="1" id="KW-0812">Transmembrane</keyword>
<dbReference type="AlphaFoldDB" id="A0AAV9PUZ6"/>
<accession>A0AAV9PUZ6</accession>
<feature type="transmembrane region" description="Helical" evidence="1">
    <location>
        <begin position="229"/>
        <end position="255"/>
    </location>
</feature>
<keyword evidence="1" id="KW-1133">Transmembrane helix</keyword>
<dbReference type="Proteomes" id="UP001345827">
    <property type="component" value="Unassembled WGS sequence"/>
</dbReference>
<name>A0AAV9PUZ6_9PEZI</name>
<feature type="transmembrane region" description="Helical" evidence="1">
    <location>
        <begin position="261"/>
        <end position="280"/>
    </location>
</feature>
<evidence type="ECO:0000313" key="4">
    <source>
        <dbReference type="Proteomes" id="UP001345827"/>
    </source>
</evidence>
<keyword evidence="2" id="KW-0732">Signal</keyword>
<sequence>MDLTLLPILLLANPSLITPLHTYHALTGRPSLADCFLLCLGMQIPLSPTALNEGEYPACAAMTTGYCFRVENQATVMYLQRTGLTGHLVTLEVSSPLQNSKAPRNKIRNIARQGLLYLLPTTMLLSCVCGLVLFRGGSRHQLLYSPSPFSIASISLLLLSRFLSILTFRARTTPLSSSSWHGQSEPGVKGDLLILLSEDRWIRMKGLVDDLKAVTSGSWLLSRPGPPTYLTILCETMDGIAGLLVYIAAIVLVNAPNQDKIIIVLYALLGQGALAIHNATSSELVMNDRRLNVSSQAGSGVKKYPRRLVMARELVKEMGRSDFAVRLGMLNPDDMDMDSGGKLKNEIVTM</sequence>
<gene>
    <name evidence="3" type="ORF">LTR25_010369</name>
</gene>
<comment type="caution">
    <text evidence="3">The sequence shown here is derived from an EMBL/GenBank/DDBJ whole genome shotgun (WGS) entry which is preliminary data.</text>
</comment>
<organism evidence="3 4">
    <name type="scientific">Vermiconidia calcicola</name>
    <dbReference type="NCBI Taxonomy" id="1690605"/>
    <lineage>
        <taxon>Eukaryota</taxon>
        <taxon>Fungi</taxon>
        <taxon>Dikarya</taxon>
        <taxon>Ascomycota</taxon>
        <taxon>Pezizomycotina</taxon>
        <taxon>Dothideomycetes</taxon>
        <taxon>Dothideomycetidae</taxon>
        <taxon>Mycosphaerellales</taxon>
        <taxon>Extremaceae</taxon>
        <taxon>Vermiconidia</taxon>
    </lineage>
</organism>
<feature type="chain" id="PRO_5043888915" evidence="2">
    <location>
        <begin position="18"/>
        <end position="350"/>
    </location>
</feature>
<feature type="transmembrane region" description="Helical" evidence="1">
    <location>
        <begin position="149"/>
        <end position="168"/>
    </location>
</feature>
<keyword evidence="1" id="KW-0472">Membrane</keyword>
<proteinExistence type="predicted"/>
<feature type="transmembrane region" description="Helical" evidence="1">
    <location>
        <begin position="114"/>
        <end position="134"/>
    </location>
</feature>
<evidence type="ECO:0000256" key="1">
    <source>
        <dbReference type="SAM" id="Phobius"/>
    </source>
</evidence>
<evidence type="ECO:0000313" key="3">
    <source>
        <dbReference type="EMBL" id="KAK5528370.1"/>
    </source>
</evidence>
<feature type="signal peptide" evidence="2">
    <location>
        <begin position="1"/>
        <end position="17"/>
    </location>
</feature>
<dbReference type="EMBL" id="JAXLQG010000026">
    <property type="protein sequence ID" value="KAK5528370.1"/>
    <property type="molecule type" value="Genomic_DNA"/>
</dbReference>
<reference evidence="3 4" key="1">
    <citation type="submission" date="2023-06" db="EMBL/GenBank/DDBJ databases">
        <title>Black Yeasts Isolated from many extreme environments.</title>
        <authorList>
            <person name="Coleine C."/>
            <person name="Stajich J.E."/>
            <person name="Selbmann L."/>
        </authorList>
    </citation>
    <scope>NUCLEOTIDE SEQUENCE [LARGE SCALE GENOMIC DNA]</scope>
    <source>
        <strain evidence="3 4">CCFEE 5887</strain>
    </source>
</reference>
<evidence type="ECO:0000256" key="2">
    <source>
        <dbReference type="SAM" id="SignalP"/>
    </source>
</evidence>
<keyword evidence="4" id="KW-1185">Reference proteome</keyword>